<keyword evidence="4 6" id="KW-0472">Membrane</keyword>
<comment type="caution">
    <text evidence="7">The sequence shown here is derived from an EMBL/GenBank/DDBJ whole genome shotgun (WGS) entry which is preliminary data.</text>
</comment>
<protein>
    <submittedName>
        <fullName evidence="7">Glucuronoxylan 4-O-methyltransferase 2</fullName>
    </submittedName>
</protein>
<keyword evidence="2 6" id="KW-0812">Transmembrane</keyword>
<feature type="region of interest" description="Disordered" evidence="5">
    <location>
        <begin position="72"/>
        <end position="92"/>
    </location>
</feature>
<evidence type="ECO:0000256" key="3">
    <source>
        <dbReference type="ARBA" id="ARBA00022989"/>
    </source>
</evidence>
<dbReference type="GO" id="GO:0045492">
    <property type="term" value="P:xylan biosynthetic process"/>
    <property type="evidence" value="ECO:0007669"/>
    <property type="project" value="InterPro"/>
</dbReference>
<name>A0A371F4Z5_MUCPR</name>
<evidence type="ECO:0000256" key="5">
    <source>
        <dbReference type="SAM" id="MobiDB-lite"/>
    </source>
</evidence>
<dbReference type="OrthoDB" id="1896682at2759"/>
<dbReference type="EMBL" id="QJKJ01010570">
    <property type="protein sequence ID" value="RDX73305.1"/>
    <property type="molecule type" value="Genomic_DNA"/>
</dbReference>
<feature type="compositionally biased region" description="Polar residues" evidence="5">
    <location>
        <begin position="72"/>
        <end position="82"/>
    </location>
</feature>
<dbReference type="STRING" id="157652.A0A371F4Z5"/>
<keyword evidence="8" id="KW-1185">Reference proteome</keyword>
<evidence type="ECO:0000256" key="6">
    <source>
        <dbReference type="SAM" id="Phobius"/>
    </source>
</evidence>
<sequence length="371" mass="42395">MPPDVIHFRPPLAPLLQFSHGKQRSSHRFRQGMNLTKRKLILILLLILSIISILRILSLSLRTSSVMSPPFSTHNKVASHTPESSKHPTTHPNFTLTEKEFKVLSNLVALKSPCNLLIFGFQPQYLTLSSMNAEGSTIFLDDHDMIDKVTRNFNNTRAYKLGYNVAAKKAYNLLKHARKNQACAPNPTLLQKSKCKLALRNLPAQVYEKKWDVIVVDGPRGDSPESPGRMGPIYTASVLARAGNVSDVLVHDVDRMIEKWFSWEFLCHENLLEIVALQDQSSLQFNNVLPCLNSYYYRPVTLAQIIIVGFEPTPFRTRTLIWRLRPTRPSPRTSYHNRTINVSQNQMSEYINRTDKFECKNYSITINFLSS</sequence>
<evidence type="ECO:0000256" key="2">
    <source>
        <dbReference type="ARBA" id="ARBA00022692"/>
    </source>
</evidence>
<feature type="transmembrane region" description="Helical" evidence="6">
    <location>
        <begin position="40"/>
        <end position="61"/>
    </location>
</feature>
<accession>A0A371F4Z5</accession>
<reference evidence="7" key="1">
    <citation type="submission" date="2018-05" db="EMBL/GenBank/DDBJ databases">
        <title>Draft genome of Mucuna pruriens seed.</title>
        <authorList>
            <person name="Nnadi N.E."/>
            <person name="Vos R."/>
            <person name="Hasami M.H."/>
            <person name="Devisetty U.K."/>
            <person name="Aguiy J.C."/>
        </authorList>
    </citation>
    <scope>NUCLEOTIDE SEQUENCE [LARGE SCALE GENOMIC DNA]</scope>
    <source>
        <strain evidence="7">JCA_2017</strain>
    </source>
</reference>
<dbReference type="AlphaFoldDB" id="A0A371F4Z5"/>
<dbReference type="GO" id="GO:0032259">
    <property type="term" value="P:methylation"/>
    <property type="evidence" value="ECO:0007669"/>
    <property type="project" value="UniProtKB-KW"/>
</dbReference>
<dbReference type="GO" id="GO:0008168">
    <property type="term" value="F:methyltransferase activity"/>
    <property type="evidence" value="ECO:0007669"/>
    <property type="project" value="UniProtKB-KW"/>
</dbReference>
<gene>
    <name evidence="7" type="primary">GXM2</name>
    <name evidence="7" type="ORF">CR513_47111</name>
</gene>
<dbReference type="PANTHER" id="PTHR31444">
    <property type="entry name" value="OS11G0490100 PROTEIN"/>
    <property type="match status" value="1"/>
</dbReference>
<dbReference type="InterPro" id="IPR006514">
    <property type="entry name" value="IRX15/GXM/AGM"/>
</dbReference>
<evidence type="ECO:0000256" key="1">
    <source>
        <dbReference type="ARBA" id="ARBA00004194"/>
    </source>
</evidence>
<dbReference type="NCBIfam" id="TIGR01627">
    <property type="entry name" value="A_thal_3515"/>
    <property type="match status" value="1"/>
</dbReference>
<organism evidence="7 8">
    <name type="scientific">Mucuna pruriens</name>
    <name type="common">Velvet bean</name>
    <name type="synonym">Dolichos pruriens</name>
    <dbReference type="NCBI Taxonomy" id="157652"/>
    <lineage>
        <taxon>Eukaryota</taxon>
        <taxon>Viridiplantae</taxon>
        <taxon>Streptophyta</taxon>
        <taxon>Embryophyta</taxon>
        <taxon>Tracheophyta</taxon>
        <taxon>Spermatophyta</taxon>
        <taxon>Magnoliopsida</taxon>
        <taxon>eudicotyledons</taxon>
        <taxon>Gunneridae</taxon>
        <taxon>Pentapetalae</taxon>
        <taxon>rosids</taxon>
        <taxon>fabids</taxon>
        <taxon>Fabales</taxon>
        <taxon>Fabaceae</taxon>
        <taxon>Papilionoideae</taxon>
        <taxon>50 kb inversion clade</taxon>
        <taxon>NPAAA clade</taxon>
        <taxon>indigoferoid/millettioid clade</taxon>
        <taxon>Phaseoleae</taxon>
        <taxon>Mucuna</taxon>
    </lineage>
</organism>
<keyword evidence="3 6" id="KW-1133">Transmembrane helix</keyword>
<dbReference type="Proteomes" id="UP000257109">
    <property type="component" value="Unassembled WGS sequence"/>
</dbReference>
<evidence type="ECO:0000313" key="7">
    <source>
        <dbReference type="EMBL" id="RDX73305.1"/>
    </source>
</evidence>
<evidence type="ECO:0000256" key="4">
    <source>
        <dbReference type="ARBA" id="ARBA00023136"/>
    </source>
</evidence>
<proteinExistence type="predicted"/>
<feature type="non-terminal residue" evidence="7">
    <location>
        <position position="1"/>
    </location>
</feature>
<evidence type="ECO:0000313" key="8">
    <source>
        <dbReference type="Proteomes" id="UP000257109"/>
    </source>
</evidence>
<dbReference type="Pfam" id="PF21729">
    <property type="entry name" value="IRX15_IRX15L_GXM"/>
    <property type="match status" value="1"/>
</dbReference>
<comment type="subcellular location">
    <subcellularLocation>
        <location evidence="1">Golgi apparatus membrane</location>
        <topology evidence="1">Single-pass membrane protein</topology>
    </subcellularLocation>
</comment>
<dbReference type="GO" id="GO:0000139">
    <property type="term" value="C:Golgi membrane"/>
    <property type="evidence" value="ECO:0007669"/>
    <property type="project" value="UniProtKB-SubCell"/>
</dbReference>